<feature type="domain" description="FAD/NAD(P)-binding" evidence="5">
    <location>
        <begin position="12"/>
        <end position="150"/>
    </location>
</feature>
<gene>
    <name evidence="6" type="ORF">GOCE00092_LOCUS22093</name>
</gene>
<accession>A0A7S1YIA0</accession>
<dbReference type="AlphaFoldDB" id="A0A7S1YIA0"/>
<dbReference type="Pfam" id="PF07992">
    <property type="entry name" value="Pyr_redox_2"/>
    <property type="match status" value="1"/>
</dbReference>
<dbReference type="EMBL" id="HBGK01042184">
    <property type="protein sequence ID" value="CAD9301744.1"/>
    <property type="molecule type" value="Transcribed_RNA"/>
</dbReference>
<dbReference type="GO" id="GO:0004174">
    <property type="term" value="F:electron-transferring-flavoprotein dehydrogenase activity"/>
    <property type="evidence" value="ECO:0007669"/>
    <property type="project" value="TreeGrafter"/>
</dbReference>
<dbReference type="SUPFAM" id="SSF51905">
    <property type="entry name" value="FAD/NAD(P)-binding domain"/>
    <property type="match status" value="1"/>
</dbReference>
<comment type="similarity">
    <text evidence="1">Belongs to the FAD-dependent oxidoreductase family.</text>
</comment>
<organism evidence="6">
    <name type="scientific">Grammatophora oceanica</name>
    <dbReference type="NCBI Taxonomy" id="210454"/>
    <lineage>
        <taxon>Eukaryota</taxon>
        <taxon>Sar</taxon>
        <taxon>Stramenopiles</taxon>
        <taxon>Ochrophyta</taxon>
        <taxon>Bacillariophyta</taxon>
        <taxon>Fragilariophyceae</taxon>
        <taxon>Fragilariophycidae</taxon>
        <taxon>Rhabdonematales</taxon>
        <taxon>Grammatophoraceae</taxon>
        <taxon>Grammatophora</taxon>
    </lineage>
</organism>
<proteinExistence type="inferred from homology"/>
<dbReference type="PANTHER" id="PTHR43735:SF3">
    <property type="entry name" value="FERROPTOSIS SUPPRESSOR PROTEIN 1"/>
    <property type="match status" value="1"/>
</dbReference>
<evidence type="ECO:0000256" key="3">
    <source>
        <dbReference type="ARBA" id="ARBA00022827"/>
    </source>
</evidence>
<name>A0A7S1YIA0_9STRA</name>
<protein>
    <recommendedName>
        <fullName evidence="5">FAD/NAD(P)-binding domain-containing protein</fullName>
    </recommendedName>
</protein>
<dbReference type="GO" id="GO:0005737">
    <property type="term" value="C:cytoplasm"/>
    <property type="evidence" value="ECO:0007669"/>
    <property type="project" value="TreeGrafter"/>
</dbReference>
<dbReference type="InterPro" id="IPR023753">
    <property type="entry name" value="FAD/NAD-binding_dom"/>
</dbReference>
<evidence type="ECO:0000256" key="4">
    <source>
        <dbReference type="ARBA" id="ARBA00023002"/>
    </source>
</evidence>
<keyword evidence="3" id="KW-0274">FAD</keyword>
<sequence length="190" mass="20597">MAQERKKLQEMNSKRNGRICIVGGGLVGVELAAELCENYPNVPSVRLMTKGSILSPLPSNAQEYASHWLSSRGISVEQEASMQDIETATSECDIVYRCVGVRPCVEFLPPSALGPRGEVNVNGALKVKCQNGELFGNGRVFALGDCVSVEEIPPFTKDTYPAEVMAGIVIQNLASHRQLSVLDLTMPRCT</sequence>
<dbReference type="PANTHER" id="PTHR43735">
    <property type="entry name" value="APOPTOSIS-INDUCING FACTOR 1"/>
    <property type="match status" value="1"/>
</dbReference>
<dbReference type="GO" id="GO:0050660">
    <property type="term" value="F:flavin adenine dinucleotide binding"/>
    <property type="evidence" value="ECO:0007669"/>
    <property type="project" value="TreeGrafter"/>
</dbReference>
<evidence type="ECO:0000256" key="2">
    <source>
        <dbReference type="ARBA" id="ARBA00022630"/>
    </source>
</evidence>
<evidence type="ECO:0000256" key="1">
    <source>
        <dbReference type="ARBA" id="ARBA00006442"/>
    </source>
</evidence>
<keyword evidence="2" id="KW-0285">Flavoprotein</keyword>
<reference evidence="6" key="1">
    <citation type="submission" date="2021-01" db="EMBL/GenBank/DDBJ databases">
        <authorList>
            <person name="Corre E."/>
            <person name="Pelletier E."/>
            <person name="Niang G."/>
            <person name="Scheremetjew M."/>
            <person name="Finn R."/>
            <person name="Kale V."/>
            <person name="Holt S."/>
            <person name="Cochrane G."/>
            <person name="Meng A."/>
            <person name="Brown T."/>
            <person name="Cohen L."/>
        </authorList>
    </citation>
    <scope>NUCLEOTIDE SEQUENCE</scope>
    <source>
        <strain evidence="6">CCMP 410</strain>
    </source>
</reference>
<keyword evidence="4" id="KW-0560">Oxidoreductase</keyword>
<evidence type="ECO:0000313" key="6">
    <source>
        <dbReference type="EMBL" id="CAD9301744.1"/>
    </source>
</evidence>
<dbReference type="InterPro" id="IPR036188">
    <property type="entry name" value="FAD/NAD-bd_sf"/>
</dbReference>
<evidence type="ECO:0000259" key="5">
    <source>
        <dbReference type="Pfam" id="PF07992"/>
    </source>
</evidence>
<dbReference type="PRINTS" id="PR00368">
    <property type="entry name" value="FADPNR"/>
</dbReference>
<dbReference type="Gene3D" id="3.50.50.60">
    <property type="entry name" value="FAD/NAD(P)-binding domain"/>
    <property type="match status" value="2"/>
</dbReference>